<protein>
    <submittedName>
        <fullName evidence="2">Uncharacterized protein</fullName>
    </submittedName>
</protein>
<evidence type="ECO:0000256" key="1">
    <source>
        <dbReference type="SAM" id="Phobius"/>
    </source>
</evidence>
<keyword evidence="1" id="KW-0472">Membrane</keyword>
<feature type="transmembrane region" description="Helical" evidence="1">
    <location>
        <begin position="29"/>
        <end position="54"/>
    </location>
</feature>
<organism evidence="2">
    <name type="scientific">marine sediment metagenome</name>
    <dbReference type="NCBI Taxonomy" id="412755"/>
    <lineage>
        <taxon>unclassified sequences</taxon>
        <taxon>metagenomes</taxon>
        <taxon>ecological metagenomes</taxon>
    </lineage>
</organism>
<evidence type="ECO:0000313" key="2">
    <source>
        <dbReference type="EMBL" id="GAI60380.1"/>
    </source>
</evidence>
<proteinExistence type="predicted"/>
<keyword evidence="1" id="KW-1133">Transmembrane helix</keyword>
<accession>X1RB51</accession>
<dbReference type="EMBL" id="BARW01001489">
    <property type="protein sequence ID" value="GAI60380.1"/>
    <property type="molecule type" value="Genomic_DNA"/>
</dbReference>
<name>X1RB51_9ZZZZ</name>
<keyword evidence="1" id="KW-0812">Transmembrane</keyword>
<sequence>DDFVLLEKENSEIKSKKEKYQKRAREKRFVIFLSEIMIIDLIFMPLFFIFALFYSTIGSILISVPYFLMLGTIIVVFILFGAILTGRISIIKSKARKSIRNKSKN</sequence>
<comment type="caution">
    <text evidence="2">The sequence shown here is derived from an EMBL/GenBank/DDBJ whole genome shotgun (WGS) entry which is preliminary data.</text>
</comment>
<feature type="transmembrane region" description="Helical" evidence="1">
    <location>
        <begin position="66"/>
        <end position="90"/>
    </location>
</feature>
<gene>
    <name evidence="2" type="ORF">S12H4_04713</name>
</gene>
<dbReference type="AlphaFoldDB" id="X1RB51"/>
<feature type="non-terminal residue" evidence="2">
    <location>
        <position position="1"/>
    </location>
</feature>
<reference evidence="2" key="1">
    <citation type="journal article" date="2014" name="Front. Microbiol.">
        <title>High frequency of phylogenetically diverse reductive dehalogenase-homologous genes in deep subseafloor sedimentary metagenomes.</title>
        <authorList>
            <person name="Kawai M."/>
            <person name="Futagami T."/>
            <person name="Toyoda A."/>
            <person name="Takaki Y."/>
            <person name="Nishi S."/>
            <person name="Hori S."/>
            <person name="Arai W."/>
            <person name="Tsubouchi T."/>
            <person name="Morono Y."/>
            <person name="Uchiyama I."/>
            <person name="Ito T."/>
            <person name="Fujiyama A."/>
            <person name="Inagaki F."/>
            <person name="Takami H."/>
        </authorList>
    </citation>
    <scope>NUCLEOTIDE SEQUENCE</scope>
    <source>
        <strain evidence="2">Expedition CK06-06</strain>
    </source>
</reference>